<dbReference type="PANTHER" id="PTHR13234:SF68">
    <property type="entry name" value="GH19763P"/>
    <property type="match status" value="1"/>
</dbReference>
<evidence type="ECO:0000313" key="4">
    <source>
        <dbReference type="Proteomes" id="UP001652626"/>
    </source>
</evidence>
<dbReference type="InterPro" id="IPR004911">
    <property type="entry name" value="Interferon-induced_GILT"/>
</dbReference>
<dbReference type="GO" id="GO:0016671">
    <property type="term" value="F:oxidoreductase activity, acting on a sulfur group of donors, disulfide as acceptor"/>
    <property type="evidence" value="ECO:0007669"/>
    <property type="project" value="InterPro"/>
</dbReference>
<feature type="signal peptide" evidence="3">
    <location>
        <begin position="1"/>
        <end position="21"/>
    </location>
</feature>
<dbReference type="OrthoDB" id="958254at2759"/>
<dbReference type="Pfam" id="PF03227">
    <property type="entry name" value="GILT"/>
    <property type="match status" value="1"/>
</dbReference>
<proteinExistence type="inferred from homology"/>
<evidence type="ECO:0000256" key="3">
    <source>
        <dbReference type="SAM" id="SignalP"/>
    </source>
</evidence>
<name>A0A8B8IC72_VANTA</name>
<dbReference type="Proteomes" id="UP001652626">
    <property type="component" value="Chromosome 15"/>
</dbReference>
<dbReference type="AlphaFoldDB" id="A0A8B8IC72"/>
<evidence type="ECO:0000313" key="5">
    <source>
        <dbReference type="RefSeq" id="XP_026494649.2"/>
    </source>
</evidence>
<dbReference type="PANTHER" id="PTHR13234">
    <property type="entry name" value="GAMMA-INTERFERON INDUCIBLE LYSOSOMAL THIOL REDUCTASE GILT"/>
    <property type="match status" value="1"/>
</dbReference>
<dbReference type="RefSeq" id="XP_026494649.2">
    <property type="nucleotide sequence ID" value="XM_026638864.2"/>
</dbReference>
<keyword evidence="4" id="KW-1185">Reference proteome</keyword>
<evidence type="ECO:0000256" key="1">
    <source>
        <dbReference type="ARBA" id="ARBA00005679"/>
    </source>
</evidence>
<protein>
    <submittedName>
        <fullName evidence="5">Gamma-interferon-inducible lysosomal thiol reductase-like</fullName>
    </submittedName>
</protein>
<accession>A0A8B8IC72</accession>
<sequence length="223" mass="25087">MVHLKLQFLIVLIVLENFTFAGPQKIHLSVYYESKCPDSKLFILNQLLPAFHLLHDYLKLSLIPFGKARSINYGDGGFECQHGSAECLGNIVQDCSLHQMKGQSDKKKLAYVVCEMHTEAASQGRFDCVERSNLSTEHVEKCVTSGEGIVLQLESEYYTGLVNPKFVPTVTINGEFNQEIQDYAQVDLIGTLCSLLIDSQPCGRYYNYIALNNLMNTSPRNTH</sequence>
<keyword evidence="3" id="KW-0732">Signal</keyword>
<keyword evidence="2" id="KW-0325">Glycoprotein</keyword>
<dbReference type="OMA" id="FRATVCY"/>
<comment type="similarity">
    <text evidence="1">Belongs to the GILT family.</text>
</comment>
<feature type="chain" id="PRO_5047241071" evidence="3">
    <location>
        <begin position="22"/>
        <end position="223"/>
    </location>
</feature>
<organism evidence="4 5">
    <name type="scientific">Vanessa tameamea</name>
    <name type="common">Kamehameha butterfly</name>
    <dbReference type="NCBI Taxonomy" id="334116"/>
    <lineage>
        <taxon>Eukaryota</taxon>
        <taxon>Metazoa</taxon>
        <taxon>Ecdysozoa</taxon>
        <taxon>Arthropoda</taxon>
        <taxon>Hexapoda</taxon>
        <taxon>Insecta</taxon>
        <taxon>Pterygota</taxon>
        <taxon>Neoptera</taxon>
        <taxon>Endopterygota</taxon>
        <taxon>Lepidoptera</taxon>
        <taxon>Glossata</taxon>
        <taxon>Ditrysia</taxon>
        <taxon>Papilionoidea</taxon>
        <taxon>Nymphalidae</taxon>
        <taxon>Nymphalinae</taxon>
        <taxon>Vanessa</taxon>
    </lineage>
</organism>
<gene>
    <name evidence="5" type="primary">LOC113399679</name>
</gene>
<dbReference type="GeneID" id="113399679"/>
<evidence type="ECO:0000256" key="2">
    <source>
        <dbReference type="ARBA" id="ARBA00023180"/>
    </source>
</evidence>
<reference evidence="5" key="1">
    <citation type="submission" date="2025-08" db="UniProtKB">
        <authorList>
            <consortium name="RefSeq"/>
        </authorList>
    </citation>
    <scope>IDENTIFICATION</scope>
    <source>
        <tissue evidence="5">Whole body</tissue>
    </source>
</reference>